<dbReference type="OrthoDB" id="1007466at2"/>
<reference evidence="2 3" key="1">
    <citation type="journal article" date="2011" name="Stand. Genomic Sci.">
        <title>Non-contiguous finished genome sequence of Bacteroides coprosuis type strain (PC139).</title>
        <authorList>
            <person name="Land M."/>
            <person name="Held B."/>
            <person name="Gronow S."/>
            <person name="Abt B."/>
            <person name="Lucas S."/>
            <person name="Del Rio T.G."/>
            <person name="Nolan M."/>
            <person name="Tice H."/>
            <person name="Cheng J.F."/>
            <person name="Pitluck S."/>
            <person name="Liolios K."/>
            <person name="Pagani I."/>
            <person name="Ivanova N."/>
            <person name="Mavromatis K."/>
            <person name="Mikhailova N."/>
            <person name="Pati A."/>
            <person name="Tapia R."/>
            <person name="Han C."/>
            <person name="Goodwin L."/>
            <person name="Chen A."/>
            <person name="Palaniappan K."/>
            <person name="Hauser L."/>
            <person name="Brambilla E.M."/>
            <person name="Rohde M."/>
            <person name="Goker M."/>
            <person name="Detter J.C."/>
            <person name="Woyke T."/>
            <person name="Bristow J."/>
            <person name="Eisen J.A."/>
            <person name="Markowitz V."/>
            <person name="Hugenholtz P."/>
            <person name="Kyrpides N.C."/>
            <person name="Klenk H.P."/>
            <person name="Lapidus A."/>
        </authorList>
    </citation>
    <scope>NUCLEOTIDE SEQUENCE</scope>
    <source>
        <strain evidence="2 3">DSM 18011</strain>
    </source>
</reference>
<name>F3ZTU3_9BACE</name>
<dbReference type="InterPro" id="IPR038653">
    <property type="entry name" value="Put_CMD_sf"/>
</dbReference>
<dbReference type="Gene3D" id="2.60.120.890">
    <property type="entry name" value="BT2081, beta-jelly-roll domain"/>
    <property type="match status" value="1"/>
</dbReference>
<dbReference type="eggNOG" id="ENOG502Z7VS">
    <property type="taxonomic scope" value="Bacteria"/>
</dbReference>
<dbReference type="AlphaFoldDB" id="F3ZTU3"/>
<dbReference type="InterPro" id="IPR025112">
    <property type="entry name" value="PCMD"/>
</dbReference>
<feature type="domain" description="Putative carbohydrate metabolism" evidence="1">
    <location>
        <begin position="86"/>
        <end position="327"/>
    </location>
</feature>
<dbReference type="Proteomes" id="UP000018439">
    <property type="component" value="Chromosome"/>
</dbReference>
<keyword evidence="3" id="KW-1185">Reference proteome</keyword>
<protein>
    <recommendedName>
        <fullName evidence="1">Putative carbohydrate metabolism domain-containing protein</fullName>
    </recommendedName>
</protein>
<proteinExistence type="predicted"/>
<evidence type="ECO:0000259" key="1">
    <source>
        <dbReference type="Pfam" id="PF13201"/>
    </source>
</evidence>
<organism evidence="2 3">
    <name type="scientific">Bacteroides coprosuis DSM 18011</name>
    <dbReference type="NCBI Taxonomy" id="679937"/>
    <lineage>
        <taxon>Bacteria</taxon>
        <taxon>Pseudomonadati</taxon>
        <taxon>Bacteroidota</taxon>
        <taxon>Bacteroidia</taxon>
        <taxon>Bacteroidales</taxon>
        <taxon>Bacteroidaceae</taxon>
        <taxon>Bacteroides</taxon>
    </lineage>
</organism>
<accession>F3ZTU3</accession>
<dbReference type="EMBL" id="CM001167">
    <property type="protein sequence ID" value="EGJ72327.1"/>
    <property type="molecule type" value="Genomic_DNA"/>
</dbReference>
<evidence type="ECO:0000313" key="3">
    <source>
        <dbReference type="Proteomes" id="UP000018439"/>
    </source>
</evidence>
<gene>
    <name evidence="2" type="ORF">Bcop_2161</name>
</gene>
<evidence type="ECO:0000313" key="2">
    <source>
        <dbReference type="EMBL" id="EGJ72327.1"/>
    </source>
</evidence>
<sequence length="329" mass="36653">MKYNSQFLVLFVALVCFSGDIDAQRILGDTLKNEREEMIPFGDMNQWINRRIKESGIIGGNMKDVYAIGPTEIIEGAIPYVNKGGSPWATSNVLAKVAGITKTNTSVFPDRRGTGFSARMDTRMESVRVLGIVDITVLAAGSTFLGSVNEPIKSTKNPQKILVSGIPFSKKPRAVRFDYKIKLSGEPNRIKATGFGKSKTIKGKDLPCAILLLQKRWEDGNGNVFAKRVGTMVNYYYESTNWVEDATYEIMYGDITSSRYYLEDRMHIQDEERFTINSKGESVPIQEVGWADADETPTHIILQFASSHGGAYIGSPGNSFWIDNVRLVY</sequence>
<dbReference type="STRING" id="679937.Bcop_2161"/>
<dbReference type="HOGENOM" id="CLU_859578_0_0_10"/>
<dbReference type="Pfam" id="PF13201">
    <property type="entry name" value="PCMD"/>
    <property type="match status" value="1"/>
</dbReference>